<protein>
    <submittedName>
        <fullName evidence="3">Uncharacterized protein</fullName>
    </submittedName>
</protein>
<dbReference type="PANTHER" id="PTHR35872:SF1">
    <property type="entry name" value="ALPHA-L-RHAMNOSIDASE C"/>
    <property type="match status" value="1"/>
</dbReference>
<organism evidence="3 4">
    <name type="scientific">Tothia fuscella</name>
    <dbReference type="NCBI Taxonomy" id="1048955"/>
    <lineage>
        <taxon>Eukaryota</taxon>
        <taxon>Fungi</taxon>
        <taxon>Dikarya</taxon>
        <taxon>Ascomycota</taxon>
        <taxon>Pezizomycotina</taxon>
        <taxon>Dothideomycetes</taxon>
        <taxon>Pleosporomycetidae</taxon>
        <taxon>Venturiales</taxon>
        <taxon>Cylindrosympodiaceae</taxon>
        <taxon>Tothia</taxon>
    </lineage>
</organism>
<dbReference type="Pfam" id="PF11204">
    <property type="entry name" value="DUF2985"/>
    <property type="match status" value="1"/>
</dbReference>
<keyword evidence="4" id="KW-1185">Reference proteome</keyword>
<feature type="compositionally biased region" description="Basic and acidic residues" evidence="1">
    <location>
        <begin position="137"/>
        <end position="163"/>
    </location>
</feature>
<feature type="region of interest" description="Disordered" evidence="1">
    <location>
        <begin position="1"/>
        <end position="69"/>
    </location>
</feature>
<dbReference type="PANTHER" id="PTHR35872">
    <property type="entry name" value="INTEGRAL MEMBRANE PROTEIN (AFU_ORTHOLOGUE AFUA_5G07110)"/>
    <property type="match status" value="1"/>
</dbReference>
<feature type="transmembrane region" description="Helical" evidence="2">
    <location>
        <begin position="275"/>
        <end position="292"/>
    </location>
</feature>
<keyword evidence="2" id="KW-0812">Transmembrane</keyword>
<dbReference type="InterPro" id="IPR021369">
    <property type="entry name" value="DUF2985"/>
</dbReference>
<proteinExistence type="predicted"/>
<name>A0A9P4NJV0_9PEZI</name>
<reference evidence="3" key="1">
    <citation type="journal article" date="2020" name="Stud. Mycol.">
        <title>101 Dothideomycetes genomes: a test case for predicting lifestyles and emergence of pathogens.</title>
        <authorList>
            <person name="Haridas S."/>
            <person name="Albert R."/>
            <person name="Binder M."/>
            <person name="Bloem J."/>
            <person name="Labutti K."/>
            <person name="Salamov A."/>
            <person name="Andreopoulos B."/>
            <person name="Baker S."/>
            <person name="Barry K."/>
            <person name="Bills G."/>
            <person name="Bluhm B."/>
            <person name="Cannon C."/>
            <person name="Castanera R."/>
            <person name="Culley D."/>
            <person name="Daum C."/>
            <person name="Ezra D."/>
            <person name="Gonzalez J."/>
            <person name="Henrissat B."/>
            <person name="Kuo A."/>
            <person name="Liang C."/>
            <person name="Lipzen A."/>
            <person name="Lutzoni F."/>
            <person name="Magnuson J."/>
            <person name="Mondo S."/>
            <person name="Nolan M."/>
            <person name="Ohm R."/>
            <person name="Pangilinan J."/>
            <person name="Park H.-J."/>
            <person name="Ramirez L."/>
            <person name="Alfaro M."/>
            <person name="Sun H."/>
            <person name="Tritt A."/>
            <person name="Yoshinaga Y."/>
            <person name="Zwiers L.-H."/>
            <person name="Turgeon B."/>
            <person name="Goodwin S."/>
            <person name="Spatafora J."/>
            <person name="Crous P."/>
            <person name="Grigoriev I."/>
        </authorList>
    </citation>
    <scope>NUCLEOTIDE SEQUENCE</scope>
    <source>
        <strain evidence="3">CBS 130266</strain>
    </source>
</reference>
<feature type="region of interest" description="Disordered" evidence="1">
    <location>
        <begin position="94"/>
        <end position="192"/>
    </location>
</feature>
<evidence type="ECO:0000256" key="1">
    <source>
        <dbReference type="SAM" id="MobiDB-lite"/>
    </source>
</evidence>
<keyword evidence="2" id="KW-1133">Transmembrane helix</keyword>
<feature type="transmembrane region" description="Helical" evidence="2">
    <location>
        <begin position="379"/>
        <end position="401"/>
    </location>
</feature>
<sequence length="486" mass="53624">MASSGQHNGAGSADRHLQIIPSEQPMPSPSSTGPIDAQRNNAPATRRTNTSGSAGSGPGGMLRRTSATFMNSDPPLGFLSALGSTAAAAPTMGEIRGGEFTESGWNSERQIERRRSSTSSTGRGIMGRSGSSFSGKDVGRGIRSDTGRSDTIHEHSHNHETIDTHAAPMAANGGPPSEKKESAETELTTASTTNDEYVTNPKLPWTTTWAIGLIAFWKWFTTPLGFCITIYGLNVVAWGGMLFLLLCNASPAMCKPTCNDINSPRRVWIEIDSQILNALFCVTGFGLIPWRFRDLYWLMVFRLGIRGRSKEARMVGLRRLAGINRGWFRLPGCDKPAHERETYESEEMDPTVPLPVEKRLDEPLTGVRAPPTALWRLDYVIWMNCWNTFLQVCLCVFMWGFNRIERPSWSTGLFVALACIVAALAGVMMWTEGKKVKKVEGVAPKVFRRVADAENDLDILGNTKYKAVVPPKEKKIKKEKREKVKE</sequence>
<dbReference type="Proteomes" id="UP000800235">
    <property type="component" value="Unassembled WGS sequence"/>
</dbReference>
<dbReference type="OrthoDB" id="6407410at2759"/>
<feature type="transmembrane region" description="Helical" evidence="2">
    <location>
        <begin position="228"/>
        <end position="247"/>
    </location>
</feature>
<accession>A0A9P4NJV0</accession>
<evidence type="ECO:0000313" key="4">
    <source>
        <dbReference type="Proteomes" id="UP000800235"/>
    </source>
</evidence>
<feature type="compositionally biased region" description="Low complexity" evidence="1">
    <location>
        <begin position="117"/>
        <end position="135"/>
    </location>
</feature>
<keyword evidence="2" id="KW-0472">Membrane</keyword>
<evidence type="ECO:0000313" key="3">
    <source>
        <dbReference type="EMBL" id="KAF2424409.1"/>
    </source>
</evidence>
<comment type="caution">
    <text evidence="3">The sequence shown here is derived from an EMBL/GenBank/DDBJ whole genome shotgun (WGS) entry which is preliminary data.</text>
</comment>
<dbReference type="AlphaFoldDB" id="A0A9P4NJV0"/>
<feature type="compositionally biased region" description="Polar residues" evidence="1">
    <location>
        <begin position="29"/>
        <end position="53"/>
    </location>
</feature>
<feature type="transmembrane region" description="Helical" evidence="2">
    <location>
        <begin position="413"/>
        <end position="430"/>
    </location>
</feature>
<evidence type="ECO:0000256" key="2">
    <source>
        <dbReference type="SAM" id="Phobius"/>
    </source>
</evidence>
<dbReference type="EMBL" id="MU007075">
    <property type="protein sequence ID" value="KAF2424409.1"/>
    <property type="molecule type" value="Genomic_DNA"/>
</dbReference>
<gene>
    <name evidence="3" type="ORF">EJ08DRAFT_639341</name>
</gene>